<dbReference type="EC" id="3.5.1.28" evidence="4"/>
<reference evidence="5" key="1">
    <citation type="journal article" date="2019" name="Int. J. Syst. Evol. Microbiol.">
        <title>The Global Catalogue of Microorganisms (GCM) 10K type strain sequencing project: providing services to taxonomists for standard genome sequencing and annotation.</title>
        <authorList>
            <consortium name="The Broad Institute Genomics Platform"/>
            <consortium name="The Broad Institute Genome Sequencing Center for Infectious Disease"/>
            <person name="Wu L."/>
            <person name="Ma J."/>
        </authorList>
    </citation>
    <scope>NUCLEOTIDE SEQUENCE [LARGE SCALE GENOMIC DNA]</scope>
    <source>
        <strain evidence="5">CCUG 43114</strain>
    </source>
</reference>
<dbReference type="InterPro" id="IPR002502">
    <property type="entry name" value="Amidase_domain"/>
</dbReference>
<feature type="domain" description="Peptidoglycan recognition protein family" evidence="3">
    <location>
        <begin position="189"/>
        <end position="337"/>
    </location>
</feature>
<dbReference type="EMBL" id="JBHSLD010000006">
    <property type="protein sequence ID" value="MFC5380244.1"/>
    <property type="molecule type" value="Genomic_DNA"/>
</dbReference>
<dbReference type="SUPFAM" id="SSF55846">
    <property type="entry name" value="N-acetylmuramoyl-L-alanine amidase-like"/>
    <property type="match status" value="1"/>
</dbReference>
<dbReference type="Gene3D" id="3.40.80.10">
    <property type="entry name" value="Peptidoglycan recognition protein-like"/>
    <property type="match status" value="1"/>
</dbReference>
<name>A0ABW0GK95_9MICO</name>
<dbReference type="Pfam" id="PF01510">
    <property type="entry name" value="Amidase_2"/>
    <property type="match status" value="1"/>
</dbReference>
<comment type="similarity">
    <text evidence="1">Belongs to the N-acetylmuramoyl-L-alanine amidase 2 family.</text>
</comment>
<dbReference type="RefSeq" id="WP_340267190.1">
    <property type="nucleotide sequence ID" value="NZ_JBBEOG010000001.1"/>
</dbReference>
<organism evidence="4 5">
    <name type="scientific">Aquipuribacter nitratireducens</name>
    <dbReference type="NCBI Taxonomy" id="650104"/>
    <lineage>
        <taxon>Bacteria</taxon>
        <taxon>Bacillati</taxon>
        <taxon>Actinomycetota</taxon>
        <taxon>Actinomycetes</taxon>
        <taxon>Micrococcales</taxon>
        <taxon>Intrasporangiaceae</taxon>
        <taxon>Aquipuribacter</taxon>
    </lineage>
</organism>
<evidence type="ECO:0000313" key="4">
    <source>
        <dbReference type="EMBL" id="MFC5380244.1"/>
    </source>
</evidence>
<evidence type="ECO:0000256" key="1">
    <source>
        <dbReference type="ARBA" id="ARBA00007553"/>
    </source>
</evidence>
<keyword evidence="4" id="KW-0378">Hydrolase</keyword>
<protein>
    <submittedName>
        <fullName evidence="4">N-acetylmuramoyl-L-alanine amidase</fullName>
        <ecNumber evidence="4">3.5.1.28</ecNumber>
    </submittedName>
</protein>
<comment type="caution">
    <text evidence="4">The sequence shown here is derived from an EMBL/GenBank/DDBJ whole genome shotgun (WGS) entry which is preliminary data.</text>
</comment>
<dbReference type="SMART" id="SM00644">
    <property type="entry name" value="Ami_2"/>
    <property type="match status" value="1"/>
</dbReference>
<dbReference type="SUPFAM" id="SSF82171">
    <property type="entry name" value="DPP6 N-terminal domain-like"/>
    <property type="match status" value="1"/>
</dbReference>
<dbReference type="PANTHER" id="PTHR11022">
    <property type="entry name" value="PEPTIDOGLYCAN RECOGNITION PROTEIN"/>
    <property type="match status" value="1"/>
</dbReference>
<feature type="domain" description="N-acetylmuramoyl-L-alanine amidase" evidence="2">
    <location>
        <begin position="202"/>
        <end position="366"/>
    </location>
</feature>
<accession>A0ABW0GK95</accession>
<dbReference type="GO" id="GO:0008745">
    <property type="term" value="F:N-acetylmuramoyl-L-alanine amidase activity"/>
    <property type="evidence" value="ECO:0007669"/>
    <property type="project" value="UniProtKB-EC"/>
</dbReference>
<dbReference type="InterPro" id="IPR036505">
    <property type="entry name" value="Amidase/PGRP_sf"/>
</dbReference>
<dbReference type="PANTHER" id="PTHR11022:SF41">
    <property type="entry name" value="PEPTIDOGLYCAN-RECOGNITION PROTEIN LC-RELATED"/>
    <property type="match status" value="1"/>
</dbReference>
<dbReference type="InterPro" id="IPR006619">
    <property type="entry name" value="PGRP_domain_met/bac"/>
</dbReference>
<evidence type="ECO:0000259" key="3">
    <source>
        <dbReference type="SMART" id="SM00701"/>
    </source>
</evidence>
<dbReference type="SMART" id="SM00701">
    <property type="entry name" value="PGRP"/>
    <property type="match status" value="1"/>
</dbReference>
<keyword evidence="5" id="KW-1185">Reference proteome</keyword>
<dbReference type="CDD" id="cd06583">
    <property type="entry name" value="PGRP"/>
    <property type="match status" value="1"/>
</dbReference>
<sequence length="674" mass="69656">MTHLRRAAALVTATATVGGLLVFDVVSLPQQGVAPRVTTLALASEVETLPPGTSPGVDAVGGTGTVTTHPVPTDDFTLVGLTWDEGDAPGRVEVRVREADGWSAWTPLDPVDGGPDPGTEEAALAAGVTGTEPLVTDGADAFQVRVAGTGPDLPESLTAAVVDPGESPADGSEVTGTPLSGAEADLLRPRIVPRSAWGADESLRRCSPSYSAGIEAATVHHTAGTNGYSRAASAGIVRGIYAYHTQSLGWCDVGYNFLVDRFGTVYEGRAGGIASAVRGAHAGGFNDRTFGVSAIGNYETAAAPEAMVRAIGQVIGWKLSLFGRSAAGTTALTSAGGSTSRYPSGQRVTLPRVFAHRDVGMTACPGRTLVAALGAVRAEAGRYGGALASSTRLLPVQADGDSGSELLTYDPVTGAQRLVDVGTDGRSAPLSSTTWSTGWTHLVPVEADGSPGQELLLYDRAGGRQALLDLAGGKVRTLSSVTWSRSWTHVVPVESDGSGGSELVVYNAASGRQQLLDLAGGRARTVSKVDWSRSWSQVTALEADGSGGSEVLVYNAASGRQQLLDLVAGRARTLTKADWSPAWSHVVPVEADGSAGSELVLYNRASGRQAVIDTRGGGVRTMSTSAWSRGWTEVLAVELDRSVRSEVLVFQAATRRAVYLDMAVNGSTRTLAQP</sequence>
<dbReference type="InterPro" id="IPR015510">
    <property type="entry name" value="PGRP"/>
</dbReference>
<evidence type="ECO:0000313" key="5">
    <source>
        <dbReference type="Proteomes" id="UP001596122"/>
    </source>
</evidence>
<dbReference type="Proteomes" id="UP001596122">
    <property type="component" value="Unassembled WGS sequence"/>
</dbReference>
<gene>
    <name evidence="4" type="ORF">ACFPJ6_05530</name>
</gene>
<proteinExistence type="inferred from homology"/>
<evidence type="ECO:0000259" key="2">
    <source>
        <dbReference type="SMART" id="SM00644"/>
    </source>
</evidence>